<dbReference type="EMBL" id="LAZR01041776">
    <property type="protein sequence ID" value="KKL11135.1"/>
    <property type="molecule type" value="Genomic_DNA"/>
</dbReference>
<reference evidence="1" key="1">
    <citation type="journal article" date="2015" name="Nature">
        <title>Complex archaea that bridge the gap between prokaryotes and eukaryotes.</title>
        <authorList>
            <person name="Spang A."/>
            <person name="Saw J.H."/>
            <person name="Jorgensen S.L."/>
            <person name="Zaremba-Niedzwiedzka K."/>
            <person name="Martijn J."/>
            <person name="Lind A.E."/>
            <person name="van Eijk R."/>
            <person name="Schleper C."/>
            <person name="Guy L."/>
            <person name="Ettema T.J."/>
        </authorList>
    </citation>
    <scope>NUCLEOTIDE SEQUENCE</scope>
</reference>
<protein>
    <submittedName>
        <fullName evidence="1">Uncharacterized protein</fullName>
    </submittedName>
</protein>
<organism evidence="1">
    <name type="scientific">marine sediment metagenome</name>
    <dbReference type="NCBI Taxonomy" id="412755"/>
    <lineage>
        <taxon>unclassified sequences</taxon>
        <taxon>metagenomes</taxon>
        <taxon>ecological metagenomes</taxon>
    </lineage>
</organism>
<gene>
    <name evidence="1" type="ORF">LCGC14_2548850</name>
</gene>
<feature type="non-terminal residue" evidence="1">
    <location>
        <position position="482"/>
    </location>
</feature>
<accession>A0A0F9ANZ8</accession>
<dbReference type="AlphaFoldDB" id="A0A0F9ANZ8"/>
<proteinExistence type="predicted"/>
<name>A0A0F9ANZ8_9ZZZZ</name>
<comment type="caution">
    <text evidence="1">The sequence shown here is derived from an EMBL/GenBank/DDBJ whole genome shotgun (WGS) entry which is preliminary data.</text>
</comment>
<dbReference type="InterPro" id="IPR012337">
    <property type="entry name" value="RNaseH-like_sf"/>
</dbReference>
<dbReference type="SUPFAM" id="SSF53098">
    <property type="entry name" value="Ribonuclease H-like"/>
    <property type="match status" value="1"/>
</dbReference>
<sequence>AEHNSCGGFELIVALAYHLEWPQMITNVIKELIKSLKRTKAFRSCGDYSDKKGRDEFGRFTTEYNQREEVRANRFESVSKKRLHKNWKSMNIIRDQGKTLERKSLAILSLPVVTTNGNIRTVDSALGQSLRHFAGYDYKQSTITKYLSELKYLGISTRLLKQLVTFWKSCWGEEINDLKQGALLCYYIDGNTKAVWSSKRIKQNKVTMLGKVMGCLEHVFIHDSFGHPVYFETYSGHAPCGEYVLELFDKIEDTIEEVPGSRTSVNRVLVMDSAGNSVKALRAFASQEKYHYITPLDDNQWNERKALRIGRASRYAYGKATLREAVIELEDSQQKGCLIRTRAVKIEWDNGKTTVLLTSLPVGAVGASEVVRSYFTRWPAEELQFKSMKGVVSLNRVAGYGTHEQAVAKLIPRMRRLKAQSEIEDGKRKMAPDLMKKLETYRKKLLTHEQEMKRIEKERPREFRLLRKHQREWLRLQGKETV</sequence>
<evidence type="ECO:0000313" key="1">
    <source>
        <dbReference type="EMBL" id="KKL11135.1"/>
    </source>
</evidence>
<feature type="non-terminal residue" evidence="1">
    <location>
        <position position="1"/>
    </location>
</feature>